<keyword evidence="4" id="KW-1003">Cell membrane</keyword>
<keyword evidence="5" id="KW-0997">Cell inner membrane</keyword>
<evidence type="ECO:0000256" key="9">
    <source>
        <dbReference type="ARBA" id="ARBA00022989"/>
    </source>
</evidence>
<dbReference type="STRING" id="1122938.SAMN05660772_01420"/>
<dbReference type="GO" id="GO:0004713">
    <property type="term" value="F:protein tyrosine kinase activity"/>
    <property type="evidence" value="ECO:0007669"/>
    <property type="project" value="TreeGrafter"/>
</dbReference>
<feature type="transmembrane region" description="Helical" evidence="12">
    <location>
        <begin position="356"/>
        <end position="378"/>
    </location>
</feature>
<gene>
    <name evidence="13" type="ORF">SAMN05660772_01420</name>
</gene>
<dbReference type="GO" id="GO:0005886">
    <property type="term" value="C:plasma membrane"/>
    <property type="evidence" value="ECO:0007669"/>
    <property type="project" value="UniProtKB-SubCell"/>
</dbReference>
<accession>A0A1W1V8T4</accession>
<dbReference type="NCBIfam" id="TIGR01010">
    <property type="entry name" value="BexC_CtrB_KpsE"/>
    <property type="match status" value="1"/>
</dbReference>
<evidence type="ECO:0000256" key="1">
    <source>
        <dbReference type="ARBA" id="ARBA00004429"/>
    </source>
</evidence>
<evidence type="ECO:0000256" key="11">
    <source>
        <dbReference type="ARBA" id="ARBA00023136"/>
    </source>
</evidence>
<evidence type="ECO:0000256" key="6">
    <source>
        <dbReference type="ARBA" id="ARBA00022597"/>
    </source>
</evidence>
<dbReference type="Proteomes" id="UP000192408">
    <property type="component" value="Unassembled WGS sequence"/>
</dbReference>
<keyword evidence="9 12" id="KW-1133">Transmembrane helix</keyword>
<evidence type="ECO:0000256" key="2">
    <source>
        <dbReference type="ARBA" id="ARBA00008436"/>
    </source>
</evidence>
<proteinExistence type="inferred from homology"/>
<dbReference type="GO" id="GO:0009276">
    <property type="term" value="C:Gram-negative-bacterium-type cell wall"/>
    <property type="evidence" value="ECO:0007669"/>
    <property type="project" value="InterPro"/>
</dbReference>
<keyword evidence="14" id="KW-1185">Reference proteome</keyword>
<keyword evidence="11 12" id="KW-0472">Membrane</keyword>
<organism evidence="13 14">
    <name type="scientific">Pasteurella testudinis DSM 23072</name>
    <dbReference type="NCBI Taxonomy" id="1122938"/>
    <lineage>
        <taxon>Bacteria</taxon>
        <taxon>Pseudomonadati</taxon>
        <taxon>Pseudomonadota</taxon>
        <taxon>Gammaproteobacteria</taxon>
        <taxon>Pasteurellales</taxon>
        <taxon>Pasteurellaceae</taxon>
        <taxon>Pasteurella</taxon>
    </lineage>
</organism>
<evidence type="ECO:0000256" key="7">
    <source>
        <dbReference type="ARBA" id="ARBA00022692"/>
    </source>
</evidence>
<comment type="subcellular location">
    <subcellularLocation>
        <location evidence="1">Cell inner membrane</location>
        <topology evidence="1">Multi-pass membrane protein</topology>
    </subcellularLocation>
</comment>
<keyword evidence="10" id="KW-0625">Polysaccharide transport</keyword>
<feature type="transmembrane region" description="Helical" evidence="12">
    <location>
        <begin position="31"/>
        <end position="51"/>
    </location>
</feature>
<evidence type="ECO:0000313" key="13">
    <source>
        <dbReference type="EMBL" id="SMB89839.1"/>
    </source>
</evidence>
<keyword evidence="8" id="KW-0972">Capsule biogenesis/degradation</keyword>
<dbReference type="EMBL" id="FWWV01000067">
    <property type="protein sequence ID" value="SMB89839.1"/>
    <property type="molecule type" value="Genomic_DNA"/>
</dbReference>
<evidence type="ECO:0000256" key="4">
    <source>
        <dbReference type="ARBA" id="ARBA00022475"/>
    </source>
</evidence>
<evidence type="ECO:0000256" key="12">
    <source>
        <dbReference type="SAM" id="Phobius"/>
    </source>
</evidence>
<evidence type="ECO:0000256" key="5">
    <source>
        <dbReference type="ARBA" id="ARBA00022519"/>
    </source>
</evidence>
<protein>
    <submittedName>
        <fullName evidence="13">Capsular polysaccharide transport system permease protein</fullName>
    </submittedName>
</protein>
<evidence type="ECO:0000313" key="14">
    <source>
        <dbReference type="Proteomes" id="UP000192408"/>
    </source>
</evidence>
<keyword evidence="3" id="KW-0813">Transport</keyword>
<dbReference type="GO" id="GO:0005351">
    <property type="term" value="F:carbohydrate:proton symporter activity"/>
    <property type="evidence" value="ECO:0007669"/>
    <property type="project" value="InterPro"/>
</dbReference>
<keyword evidence="6" id="KW-0762">Sugar transport</keyword>
<dbReference type="GO" id="GO:0015774">
    <property type="term" value="P:polysaccharide transport"/>
    <property type="evidence" value="ECO:0007669"/>
    <property type="project" value="UniProtKB-KW"/>
</dbReference>
<evidence type="ECO:0000256" key="8">
    <source>
        <dbReference type="ARBA" id="ARBA00022903"/>
    </source>
</evidence>
<keyword evidence="7 12" id="KW-0812">Transmembrane</keyword>
<dbReference type="RefSeq" id="WP_159460761.1">
    <property type="nucleotide sequence ID" value="NZ_FWWV01000067.1"/>
</dbReference>
<dbReference type="AlphaFoldDB" id="A0A1W1V8T4"/>
<reference evidence="14" key="1">
    <citation type="submission" date="2017-04" db="EMBL/GenBank/DDBJ databases">
        <authorList>
            <person name="Varghese N."/>
            <person name="Submissions S."/>
        </authorList>
    </citation>
    <scope>NUCLEOTIDE SEQUENCE [LARGE SCALE GENOMIC DNA]</scope>
    <source>
        <strain evidence="14">DSM 23072</strain>
    </source>
</reference>
<sequence>MTEATLIAEKKTSMPKTKKNVKKVWKRFNPLFWITVLIPTFCSIFYFTFWASDVYISESSFVVRSSRNQASLSGVGALLQSIGFARSQDDTYTVQEFMRSRNVLEQLETILPMRKYYEDNGDFFSRFNALGLNGEKEAFYHYFQKQEVINLDSVSGIATLNIRAFNPEDAQKINIELLRLGETLINRLNERARKDTIIFAEQAVKDAEVRVTDSATALSEYRVKYGIFDLQAQSDVQLTLISKLQSELINIRTQLDQVRAISPQNPQVKTLQAREKSIRAEIQQQIQTIFGGNDSIANQTAEYQRLVLDNTLAQQQLTTAITSLQNAKGEADRQQLYLEVINQPSKPDLALEPFRIYNIFATFIIGLILYGILSLLLASVREHKN</sequence>
<evidence type="ECO:0000256" key="10">
    <source>
        <dbReference type="ARBA" id="ARBA00023047"/>
    </source>
</evidence>
<dbReference type="InterPro" id="IPR050445">
    <property type="entry name" value="Bact_polysacc_biosynth/exp"/>
</dbReference>
<dbReference type="PANTHER" id="PTHR32309:SF13">
    <property type="entry name" value="FERRIC ENTEROBACTIN TRANSPORT PROTEIN FEPE"/>
    <property type="match status" value="1"/>
</dbReference>
<name>A0A1W1V8T4_9PAST</name>
<evidence type="ECO:0000256" key="3">
    <source>
        <dbReference type="ARBA" id="ARBA00022448"/>
    </source>
</evidence>
<dbReference type="InterPro" id="IPR005705">
    <property type="entry name" value="BexC_CtrB_KpsE_VexD"/>
</dbReference>
<dbReference type="PANTHER" id="PTHR32309">
    <property type="entry name" value="TYROSINE-PROTEIN KINASE"/>
    <property type="match status" value="1"/>
</dbReference>
<comment type="similarity">
    <text evidence="2">Belongs to the BexC/CtrB/KpsE family.</text>
</comment>